<name>A0A9D4Y5Y6_PEA</name>
<reference evidence="2 3" key="1">
    <citation type="journal article" date="2022" name="Nat. Genet.">
        <title>Improved pea reference genome and pan-genome highlight genomic features and evolutionary characteristics.</title>
        <authorList>
            <person name="Yang T."/>
            <person name="Liu R."/>
            <person name="Luo Y."/>
            <person name="Hu S."/>
            <person name="Wang D."/>
            <person name="Wang C."/>
            <person name="Pandey M.K."/>
            <person name="Ge S."/>
            <person name="Xu Q."/>
            <person name="Li N."/>
            <person name="Li G."/>
            <person name="Huang Y."/>
            <person name="Saxena R.K."/>
            <person name="Ji Y."/>
            <person name="Li M."/>
            <person name="Yan X."/>
            <person name="He Y."/>
            <person name="Liu Y."/>
            <person name="Wang X."/>
            <person name="Xiang C."/>
            <person name="Varshney R.K."/>
            <person name="Ding H."/>
            <person name="Gao S."/>
            <person name="Zong X."/>
        </authorList>
    </citation>
    <scope>NUCLEOTIDE SEQUENCE [LARGE SCALE GENOMIC DNA]</scope>
    <source>
        <strain evidence="2 3">cv. Zhongwan 6</strain>
    </source>
</reference>
<dbReference type="InterPro" id="IPR025558">
    <property type="entry name" value="DUF4283"/>
</dbReference>
<dbReference type="Pfam" id="PF14111">
    <property type="entry name" value="DUF4283"/>
    <property type="match status" value="1"/>
</dbReference>
<gene>
    <name evidence="2" type="ORF">KIW84_020598</name>
</gene>
<protein>
    <recommendedName>
        <fullName evidence="1">DUF4283 domain-containing protein</fullName>
    </recommendedName>
</protein>
<keyword evidence="3" id="KW-1185">Reference proteome</keyword>
<evidence type="ECO:0000313" key="2">
    <source>
        <dbReference type="EMBL" id="KAI5433382.1"/>
    </source>
</evidence>
<sequence length="97" mass="11391">MVTWESCKVPDNQSQHEEVMAEIEEEANKICIEEHTVGGYECPQFMLQQLWARMGVLSIVDLGQDYYLVAFSSEEDHQTTLMEGPWLIYDHYFTMHE</sequence>
<evidence type="ECO:0000259" key="1">
    <source>
        <dbReference type="Pfam" id="PF14111"/>
    </source>
</evidence>
<dbReference type="Proteomes" id="UP001058974">
    <property type="component" value="Chromosome 2"/>
</dbReference>
<proteinExistence type="predicted"/>
<dbReference type="Gramene" id="Psat02G0059800-T1">
    <property type="protein sequence ID" value="KAI5433382.1"/>
    <property type="gene ID" value="KIW84_020598"/>
</dbReference>
<organism evidence="2 3">
    <name type="scientific">Pisum sativum</name>
    <name type="common">Garden pea</name>
    <name type="synonym">Lathyrus oleraceus</name>
    <dbReference type="NCBI Taxonomy" id="3888"/>
    <lineage>
        <taxon>Eukaryota</taxon>
        <taxon>Viridiplantae</taxon>
        <taxon>Streptophyta</taxon>
        <taxon>Embryophyta</taxon>
        <taxon>Tracheophyta</taxon>
        <taxon>Spermatophyta</taxon>
        <taxon>Magnoliopsida</taxon>
        <taxon>eudicotyledons</taxon>
        <taxon>Gunneridae</taxon>
        <taxon>Pentapetalae</taxon>
        <taxon>rosids</taxon>
        <taxon>fabids</taxon>
        <taxon>Fabales</taxon>
        <taxon>Fabaceae</taxon>
        <taxon>Papilionoideae</taxon>
        <taxon>50 kb inversion clade</taxon>
        <taxon>NPAAA clade</taxon>
        <taxon>Hologalegina</taxon>
        <taxon>IRL clade</taxon>
        <taxon>Fabeae</taxon>
        <taxon>Lathyrus</taxon>
    </lineage>
</organism>
<dbReference type="EMBL" id="JAMSHJ010000002">
    <property type="protein sequence ID" value="KAI5433382.1"/>
    <property type="molecule type" value="Genomic_DNA"/>
</dbReference>
<accession>A0A9D4Y5Y6</accession>
<comment type="caution">
    <text evidence="2">The sequence shown here is derived from an EMBL/GenBank/DDBJ whole genome shotgun (WGS) entry which is preliminary data.</text>
</comment>
<feature type="domain" description="DUF4283" evidence="1">
    <location>
        <begin position="47"/>
        <end position="95"/>
    </location>
</feature>
<evidence type="ECO:0000313" key="3">
    <source>
        <dbReference type="Proteomes" id="UP001058974"/>
    </source>
</evidence>
<dbReference type="AlphaFoldDB" id="A0A9D4Y5Y6"/>